<keyword evidence="4" id="KW-1185">Reference proteome</keyword>
<accession>A0A317Q390</accession>
<dbReference type="EMBL" id="QGTT01000015">
    <property type="protein sequence ID" value="PWW10339.1"/>
    <property type="molecule type" value="Genomic_DNA"/>
</dbReference>
<organism evidence="3 4">
    <name type="scientific">Pseudidiomarina maritima</name>
    <dbReference type="NCBI Taxonomy" id="519453"/>
    <lineage>
        <taxon>Bacteria</taxon>
        <taxon>Pseudomonadati</taxon>
        <taxon>Pseudomonadota</taxon>
        <taxon>Gammaproteobacteria</taxon>
        <taxon>Alteromonadales</taxon>
        <taxon>Idiomarinaceae</taxon>
        <taxon>Pseudidiomarina</taxon>
    </lineage>
</organism>
<feature type="signal peptide" evidence="1">
    <location>
        <begin position="1"/>
        <end position="31"/>
    </location>
</feature>
<evidence type="ECO:0000256" key="1">
    <source>
        <dbReference type="SAM" id="SignalP"/>
    </source>
</evidence>
<dbReference type="InterPro" id="IPR025711">
    <property type="entry name" value="PepSY"/>
</dbReference>
<dbReference type="Proteomes" id="UP000246964">
    <property type="component" value="Unassembled WGS sequence"/>
</dbReference>
<keyword evidence="1" id="KW-0732">Signal</keyword>
<evidence type="ECO:0000259" key="2">
    <source>
        <dbReference type="Pfam" id="PF03413"/>
    </source>
</evidence>
<evidence type="ECO:0000313" key="3">
    <source>
        <dbReference type="EMBL" id="PWW10339.1"/>
    </source>
</evidence>
<dbReference type="Gene3D" id="3.10.450.40">
    <property type="match status" value="1"/>
</dbReference>
<reference evidence="3 4" key="1">
    <citation type="submission" date="2018-05" db="EMBL/GenBank/DDBJ databases">
        <title>Freshwater and sediment microbial communities from various areas in North America, analyzing microbe dynamics in response to fracking.</title>
        <authorList>
            <person name="Lamendella R."/>
        </authorList>
    </citation>
    <scope>NUCLEOTIDE SEQUENCE [LARGE SCALE GENOMIC DNA]</scope>
    <source>
        <strain evidence="3 4">125B1</strain>
    </source>
</reference>
<name>A0A317Q390_9GAMM</name>
<evidence type="ECO:0000313" key="4">
    <source>
        <dbReference type="Proteomes" id="UP000246964"/>
    </source>
</evidence>
<dbReference type="OrthoDB" id="6975080at2"/>
<proteinExistence type="predicted"/>
<protein>
    <submittedName>
        <fullName evidence="3">Putative membrane protein YkoI</fullName>
    </submittedName>
</protein>
<sequence>MFVNRFSGKLSAMNKLSYLIFVTSLSWGLQAALAAPAGVWPDNKQQQRLYQQVQAGEVVSLEVILAYLRERYYGEIVEIELEDDDGMLVYEIEMIGPQGQRAEFEFAARTGELMSVEGRQLKAMSKQP</sequence>
<dbReference type="Pfam" id="PF03413">
    <property type="entry name" value="PepSY"/>
    <property type="match status" value="1"/>
</dbReference>
<feature type="chain" id="PRO_5016319382" evidence="1">
    <location>
        <begin position="32"/>
        <end position="128"/>
    </location>
</feature>
<gene>
    <name evidence="3" type="ORF">DET45_11516</name>
</gene>
<feature type="domain" description="PepSY" evidence="2">
    <location>
        <begin position="59"/>
        <end position="117"/>
    </location>
</feature>
<comment type="caution">
    <text evidence="3">The sequence shown here is derived from an EMBL/GenBank/DDBJ whole genome shotgun (WGS) entry which is preliminary data.</text>
</comment>
<dbReference type="AlphaFoldDB" id="A0A317Q390"/>